<feature type="transmembrane region" description="Helical" evidence="9">
    <location>
        <begin position="84"/>
        <end position="103"/>
    </location>
</feature>
<dbReference type="EMBL" id="OL678012">
    <property type="protein sequence ID" value="UZZ43901.1"/>
    <property type="molecule type" value="Genomic_DNA"/>
</dbReference>
<dbReference type="GeneID" id="77425388"/>
<dbReference type="GO" id="GO:0004129">
    <property type="term" value="F:cytochrome-c oxidase activity"/>
    <property type="evidence" value="ECO:0007669"/>
    <property type="project" value="InterPro"/>
</dbReference>
<feature type="transmembrane region" description="Helical" evidence="9">
    <location>
        <begin position="162"/>
        <end position="183"/>
    </location>
</feature>
<dbReference type="GO" id="GO:0006123">
    <property type="term" value="P:mitochondrial electron transport, cytochrome c to oxygen"/>
    <property type="evidence" value="ECO:0007669"/>
    <property type="project" value="TreeGrafter"/>
</dbReference>
<feature type="domain" description="Heme-copper oxidase subunit III family profile" evidence="10">
    <location>
        <begin position="5"/>
        <end position="262"/>
    </location>
</feature>
<feature type="transmembrane region" description="Helical" evidence="9">
    <location>
        <begin position="130"/>
        <end position="150"/>
    </location>
</feature>
<reference evidence="11" key="1">
    <citation type="submission" date="2021-11" db="EMBL/GenBank/DDBJ databases">
        <authorList>
            <person name="Ge X.-Y."/>
            <person name="Peng L."/>
            <person name="Sun C.-H."/>
            <person name="Wang B.-X."/>
        </authorList>
    </citation>
    <scope>NUCLEOTIDE SEQUENCE</scope>
</reference>
<dbReference type="InterPro" id="IPR035973">
    <property type="entry name" value="Cyt_c_oxidase_su3-like_sf"/>
</dbReference>
<evidence type="ECO:0000256" key="9">
    <source>
        <dbReference type="SAM" id="Phobius"/>
    </source>
</evidence>
<keyword evidence="8 11" id="KW-0496">Mitochondrion</keyword>
<dbReference type="SUPFAM" id="SSF81452">
    <property type="entry name" value="Cytochrome c oxidase subunit III-like"/>
    <property type="match status" value="1"/>
</dbReference>
<keyword evidence="4 8" id="KW-0812">Transmembrane</keyword>
<dbReference type="Gene3D" id="1.10.287.70">
    <property type="match status" value="1"/>
</dbReference>
<dbReference type="PANTHER" id="PTHR11403:SF7">
    <property type="entry name" value="CYTOCHROME C OXIDASE SUBUNIT 3"/>
    <property type="match status" value="1"/>
</dbReference>
<evidence type="ECO:0000256" key="4">
    <source>
        <dbReference type="ARBA" id="ARBA00022692"/>
    </source>
</evidence>
<evidence type="ECO:0000256" key="2">
    <source>
        <dbReference type="ARBA" id="ARBA00010581"/>
    </source>
</evidence>
<feature type="transmembrane region" description="Helical" evidence="9">
    <location>
        <begin position="203"/>
        <end position="221"/>
    </location>
</feature>
<reference evidence="11" key="2">
    <citation type="journal article" date="2022" name="Syst. Entomol.">
        <title>Massive gene rearrangements of mitochondrial genomes and implications for the phylogeny of Trichoptera (Insecta).</title>
        <authorList>
            <person name="Ge X."/>
            <person name="Peng L."/>
            <person name="Vogler A.P."/>
            <person name="Morse J.C."/>
            <person name="Yang L."/>
            <person name="Sun C."/>
            <person name="Wang B."/>
        </authorList>
    </citation>
    <scope>NUCLEOTIDE SEQUENCE</scope>
</reference>
<evidence type="ECO:0000259" key="10">
    <source>
        <dbReference type="PROSITE" id="PS50253"/>
    </source>
</evidence>
<dbReference type="Pfam" id="PF00510">
    <property type="entry name" value="COX3"/>
    <property type="match status" value="1"/>
</dbReference>
<evidence type="ECO:0000256" key="8">
    <source>
        <dbReference type="RuleBase" id="RU003375"/>
    </source>
</evidence>
<dbReference type="GO" id="GO:0005739">
    <property type="term" value="C:mitochondrion"/>
    <property type="evidence" value="ECO:0007669"/>
    <property type="project" value="TreeGrafter"/>
</dbReference>
<evidence type="ECO:0000256" key="3">
    <source>
        <dbReference type="ARBA" id="ARBA00015944"/>
    </source>
</evidence>
<dbReference type="Gene3D" id="1.20.120.80">
    <property type="entry name" value="Cytochrome c oxidase, subunit III, four-helix bundle"/>
    <property type="match status" value="1"/>
</dbReference>
<organism evidence="11">
    <name type="scientific">Ecnomus latus</name>
    <dbReference type="NCBI Taxonomy" id="623472"/>
    <lineage>
        <taxon>Eukaryota</taxon>
        <taxon>Metazoa</taxon>
        <taxon>Ecdysozoa</taxon>
        <taxon>Arthropoda</taxon>
        <taxon>Hexapoda</taxon>
        <taxon>Insecta</taxon>
        <taxon>Pterygota</taxon>
        <taxon>Neoptera</taxon>
        <taxon>Endopterygota</taxon>
        <taxon>Trichoptera</taxon>
        <taxon>Annulipalpia</taxon>
        <taxon>Psychomyioidea</taxon>
        <taxon>Ecnomidae</taxon>
        <taxon>Ecnomus</taxon>
    </lineage>
</organism>
<dbReference type="InterPro" id="IPR024791">
    <property type="entry name" value="Cyt_c/ubiquinol_Oxase_su3"/>
</dbReference>
<keyword evidence="7 9" id="KW-0472">Membrane</keyword>
<comment type="subcellular location">
    <subcellularLocation>
        <location evidence="1">Membrane</location>
        <topology evidence="1">Multi-pass membrane protein</topology>
    </subcellularLocation>
</comment>
<dbReference type="AlphaFoldDB" id="A0A9E8RSZ5"/>
<comment type="similarity">
    <text evidence="2 8">Belongs to the cytochrome c oxidase subunit 3 family.</text>
</comment>
<dbReference type="InterPro" id="IPR000298">
    <property type="entry name" value="Cyt_c_oxidase-like_su3"/>
</dbReference>
<sequence length="262" mass="30855">MKMSYNHPYHLVTFSPWPITSSMGVMMFMMGFIKYFNKFNMNLKMIGMMIILISSIQWWRDVIRESSMQGFHTNKVNMNMKWGMSLFIVSEVFFFLSFFWTFFHSSLSTSMNIGLNWPPKNISSFNPFKIPLLNTIILISSGITVTWTHQSIINNLMNKSKISLLMTILLGLYFTCIQLFEYIEAPFSLNDSIFGSTFFVSTGFHGLHVIIGSIMLLTCYLRLQNKQFSSTHHFGLEAAIWYWHFVDVVWLFLFSFMYWWSN</sequence>
<feature type="transmembrane region" description="Helical" evidence="9">
    <location>
        <begin position="12"/>
        <end position="33"/>
    </location>
</feature>
<proteinExistence type="inferred from homology"/>
<dbReference type="RefSeq" id="YP_010586152.1">
    <property type="nucleotide sequence ID" value="NC_069253.1"/>
</dbReference>
<evidence type="ECO:0000256" key="7">
    <source>
        <dbReference type="ARBA" id="ARBA00023136"/>
    </source>
</evidence>
<protein>
    <recommendedName>
        <fullName evidence="3 8">Cytochrome c oxidase subunit 3</fullName>
    </recommendedName>
</protein>
<name>A0A9E8RSZ5_9NEOP</name>
<dbReference type="PROSITE" id="PS50253">
    <property type="entry name" value="COX3"/>
    <property type="match status" value="1"/>
</dbReference>
<dbReference type="PANTHER" id="PTHR11403">
    <property type="entry name" value="CYTOCHROME C OXIDASE SUBUNIT III"/>
    <property type="match status" value="1"/>
</dbReference>
<dbReference type="InterPro" id="IPR013833">
    <property type="entry name" value="Cyt_c_oxidase_su3_a-hlx"/>
</dbReference>
<dbReference type="InterPro" id="IPR033945">
    <property type="entry name" value="Cyt_c_oxase_su3_dom"/>
</dbReference>
<geneLocation type="mitochondrion" evidence="11"/>
<evidence type="ECO:0000313" key="11">
    <source>
        <dbReference type="EMBL" id="UZZ43901.1"/>
    </source>
</evidence>
<keyword evidence="5" id="KW-1278">Translocase</keyword>
<evidence type="ECO:0000256" key="1">
    <source>
        <dbReference type="ARBA" id="ARBA00004141"/>
    </source>
</evidence>
<gene>
    <name evidence="11" type="primary">COX3</name>
</gene>
<dbReference type="FunFam" id="1.20.120.80:FF:000002">
    <property type="entry name" value="Cytochrome c oxidase subunit 3"/>
    <property type="match status" value="1"/>
</dbReference>
<evidence type="ECO:0000256" key="6">
    <source>
        <dbReference type="ARBA" id="ARBA00022989"/>
    </source>
</evidence>
<accession>A0A9E8RSZ5</accession>
<evidence type="ECO:0000256" key="5">
    <source>
        <dbReference type="ARBA" id="ARBA00022967"/>
    </source>
</evidence>
<dbReference type="CTD" id="4514"/>
<dbReference type="CDD" id="cd01665">
    <property type="entry name" value="Cyt_c_Oxidase_III"/>
    <property type="match status" value="1"/>
</dbReference>
<feature type="transmembrane region" description="Helical" evidence="9">
    <location>
        <begin position="241"/>
        <end position="260"/>
    </location>
</feature>
<dbReference type="GO" id="GO:0016020">
    <property type="term" value="C:membrane"/>
    <property type="evidence" value="ECO:0007669"/>
    <property type="project" value="UniProtKB-SubCell"/>
</dbReference>
<comment type="function">
    <text evidence="8">Component of the cytochrome c oxidase, the last enzyme in the mitochondrial electron transport chain which drives oxidative phosphorylation. The respiratory chain contains 3 multisubunit complexes succinate dehydrogenase (complex II, CII), ubiquinol-cytochrome c oxidoreductase (cytochrome b-c1 complex, complex III, CIII) and cytochrome c oxidase (complex IV, CIV), that cooperate to transfer electrons derived from NADH and succinate to molecular oxygen, creating an electrochemical gradient over the inner membrane that drives transmembrane transport and the ATP synthase. Cytochrome c oxidase is the component of the respiratory chain that catalyzes the reduction of oxygen to water. Electrons originating from reduced cytochrome c in the intermembrane space (IMS) are transferred via the dinuclear copper A center (CU(A)) of subunit 2 and heme A of subunit 1 to the active site in subunit 1, a binuclear center (BNC) formed by heme A3 and copper B (CU(B)). The BNC reduces molecular oxygen to 2 water molecules using 4 electrons from cytochrome c in the IMS and 4 protons from the mitochondrial matrix.</text>
</comment>
<keyword evidence="6 9" id="KW-1133">Transmembrane helix</keyword>